<proteinExistence type="inferred from homology"/>
<evidence type="ECO:0000313" key="4">
    <source>
        <dbReference type="EMBL" id="CUM76114.1"/>
    </source>
</evidence>
<dbReference type="InterPro" id="IPR002780">
    <property type="entry name" value="Hyd_form_HypD"/>
</dbReference>
<comment type="similarity">
    <text evidence="1">Belongs to the HypD family.</text>
</comment>
<protein>
    <submittedName>
        <fullName evidence="4">Hydrogenase expression/formation protein hypD</fullName>
    </submittedName>
</protein>
<dbReference type="Gene3D" id="3.40.50.11740">
    <property type="entry name" value="HypD, alpha/beta domain 2"/>
    <property type="match status" value="2"/>
</dbReference>
<reference evidence="4 5" key="1">
    <citation type="submission" date="2015-09" db="EMBL/GenBank/DDBJ databases">
        <authorList>
            <consortium name="Pathogen Informatics"/>
        </authorList>
    </citation>
    <scope>NUCLEOTIDE SEQUENCE [LARGE SCALE GENOMIC DNA]</scope>
    <source>
        <strain evidence="4 5">2789STDY5834966</strain>
    </source>
</reference>
<dbReference type="InterPro" id="IPR042243">
    <property type="entry name" value="HypD_1"/>
</dbReference>
<dbReference type="OrthoDB" id="9770424at2"/>
<evidence type="ECO:0000256" key="3">
    <source>
        <dbReference type="ARBA" id="ARBA00023004"/>
    </source>
</evidence>
<dbReference type="GO" id="GO:0070025">
    <property type="term" value="F:carbon monoxide binding"/>
    <property type="evidence" value="ECO:0007669"/>
    <property type="project" value="TreeGrafter"/>
</dbReference>
<dbReference type="GO" id="GO:0051604">
    <property type="term" value="P:protein maturation"/>
    <property type="evidence" value="ECO:0007669"/>
    <property type="project" value="TreeGrafter"/>
</dbReference>
<name>A0A173RDN7_9FIRM</name>
<dbReference type="NCBIfam" id="TIGR00075">
    <property type="entry name" value="hypD"/>
    <property type="match status" value="1"/>
</dbReference>
<dbReference type="RefSeq" id="WP_055182020.1">
    <property type="nucleotide sequence ID" value="NZ_CATVSP010000034.1"/>
</dbReference>
<dbReference type="PANTHER" id="PTHR30149">
    <property type="entry name" value="HYDROGENASE PROTEIN ASSEMBLY PROTEIN HYPD"/>
    <property type="match status" value="1"/>
</dbReference>
<dbReference type="InterPro" id="IPR042244">
    <property type="entry name" value="HypD_2_sf"/>
</dbReference>
<dbReference type="EMBL" id="CYYC01000001">
    <property type="protein sequence ID" value="CUM76114.1"/>
    <property type="molecule type" value="Genomic_DNA"/>
</dbReference>
<gene>
    <name evidence="4" type="primary">hypD</name>
    <name evidence="4" type="ORF">ERS852578_00058</name>
</gene>
<organism evidence="4 5">
    <name type="scientific">Anaerobutyricum hallii</name>
    <dbReference type="NCBI Taxonomy" id="39488"/>
    <lineage>
        <taxon>Bacteria</taxon>
        <taxon>Bacillati</taxon>
        <taxon>Bacillota</taxon>
        <taxon>Clostridia</taxon>
        <taxon>Lachnospirales</taxon>
        <taxon>Lachnospiraceae</taxon>
        <taxon>Anaerobutyricum</taxon>
    </lineage>
</organism>
<dbReference type="PANTHER" id="PTHR30149:SF0">
    <property type="entry name" value="HYDROGENASE MATURATION FACTOR HYPD"/>
    <property type="match status" value="1"/>
</dbReference>
<dbReference type="Gene3D" id="6.10.20.100">
    <property type="match status" value="1"/>
</dbReference>
<dbReference type="AlphaFoldDB" id="A0A173RDN7"/>
<dbReference type="GO" id="GO:0005506">
    <property type="term" value="F:iron ion binding"/>
    <property type="evidence" value="ECO:0007669"/>
    <property type="project" value="TreeGrafter"/>
</dbReference>
<dbReference type="Pfam" id="PF01924">
    <property type="entry name" value="HypD"/>
    <property type="match status" value="1"/>
</dbReference>
<sequence length="351" mass="38293">MKEQLKKAKAIIEGYDGPAVRVMEVCGTHTHEIFHLGVRKILPPQVELISGPGCPVCVTPADFIDEAVWLALEKNVTICTFGDLVRVPGSTKSLADARSLGGKIQMVYSPMDAFEYAKEHKDEQVVFLSVGFETTTPASCLSVKMAKEAGLTNYALLTANKTMPGAYEMLKDSADVFLYPGHVNAITGNALNRKLCEEEGISGIVTGFTASEILTAFAVLLKKFPEGNPFFVNAYPRVVTEEGSIPAQKLIKEWMKPCDSQWRGLGMIKNSGLRLRKEAQDFDARVKFSIPKMEGRTSPACRCGDVLQGKCRPTDCKVFGKGCTPLHPIGACMVSNEGACSAYYQYNSRGE</sequence>
<keyword evidence="3" id="KW-0408">Iron</keyword>
<dbReference type="Proteomes" id="UP000095390">
    <property type="component" value="Unassembled WGS sequence"/>
</dbReference>
<dbReference type="PIRSF" id="PIRSF005622">
    <property type="entry name" value="Hydrgn_mat_hypD"/>
    <property type="match status" value="1"/>
</dbReference>
<dbReference type="GO" id="GO:0051539">
    <property type="term" value="F:4 iron, 4 sulfur cluster binding"/>
    <property type="evidence" value="ECO:0007669"/>
    <property type="project" value="TreeGrafter"/>
</dbReference>
<evidence type="ECO:0000313" key="5">
    <source>
        <dbReference type="Proteomes" id="UP000095390"/>
    </source>
</evidence>
<evidence type="ECO:0000256" key="2">
    <source>
        <dbReference type="ARBA" id="ARBA00022723"/>
    </source>
</evidence>
<evidence type="ECO:0000256" key="1">
    <source>
        <dbReference type="ARBA" id="ARBA00007888"/>
    </source>
</evidence>
<keyword evidence="2" id="KW-0479">Metal-binding</keyword>
<accession>A0A173RDN7</accession>